<reference evidence="2 3" key="1">
    <citation type="submission" date="2020-05" db="EMBL/GenBank/DDBJ databases">
        <title>The draft genome sequence of Maribacter arenosus CAU 1321.</title>
        <authorList>
            <person name="Mu L."/>
        </authorList>
    </citation>
    <scope>NUCLEOTIDE SEQUENCE [LARGE SCALE GENOMIC DNA]</scope>
    <source>
        <strain evidence="2 3">CAU 1321</strain>
    </source>
</reference>
<proteinExistence type="predicted"/>
<dbReference type="InterPro" id="IPR050312">
    <property type="entry name" value="IolE/XylAMocC-like"/>
</dbReference>
<evidence type="ECO:0000313" key="3">
    <source>
        <dbReference type="Proteomes" id="UP000598350"/>
    </source>
</evidence>
<dbReference type="Gene3D" id="3.20.20.150">
    <property type="entry name" value="Divalent-metal-dependent TIM barrel enzymes"/>
    <property type="match status" value="1"/>
</dbReference>
<sequence length="329" mass="36631">MKKSELFRTSITFSLILSIFTINSCKEVKKENADTLEASEMESETSEPFFDLSLAQWSIHKMIRNDDVVPYTFAEKAKGWGFTGLEYVSQLYPADLENNEYSDEAINAFVEKSNAEAKKYGMRNVLIMIDRQGDLAVSDAAERKAAVERHFKWVDAAAKMGCHSIRVNLAGSDVPEEWMANSIDGLTQLATYAKDKNINIIVENHGGFSSNGAMLAEVMTKVDMDNCGTLPDFGNFCIKRSETGCAQEYDKYKGVKELMVHAKAVSAKAHDFDEKGNETEIDYARILQIVKDAGYSGFIGVEYEGNVLSEEEGIIATRDLLINAAKKIK</sequence>
<dbReference type="InterPro" id="IPR036237">
    <property type="entry name" value="Xyl_isomerase-like_sf"/>
</dbReference>
<dbReference type="Pfam" id="PF01261">
    <property type="entry name" value="AP_endonuc_2"/>
    <property type="match status" value="1"/>
</dbReference>
<dbReference type="Proteomes" id="UP000598350">
    <property type="component" value="Unassembled WGS sequence"/>
</dbReference>
<organism evidence="2 3">
    <name type="scientific">Maribacter arenosus</name>
    <dbReference type="NCBI Taxonomy" id="1854708"/>
    <lineage>
        <taxon>Bacteria</taxon>
        <taxon>Pseudomonadati</taxon>
        <taxon>Bacteroidota</taxon>
        <taxon>Flavobacteriia</taxon>
        <taxon>Flavobacteriales</taxon>
        <taxon>Flavobacteriaceae</taxon>
        <taxon>Maribacter</taxon>
    </lineage>
</organism>
<protein>
    <submittedName>
        <fullName evidence="2">Sugar phosphate isomerase/epimerase</fullName>
    </submittedName>
</protein>
<keyword evidence="3" id="KW-1185">Reference proteome</keyword>
<dbReference type="PANTHER" id="PTHR12110">
    <property type="entry name" value="HYDROXYPYRUVATE ISOMERASE"/>
    <property type="match status" value="1"/>
</dbReference>
<dbReference type="PANTHER" id="PTHR12110:SF53">
    <property type="entry name" value="BLR5974 PROTEIN"/>
    <property type="match status" value="1"/>
</dbReference>
<dbReference type="EMBL" id="JABTCG010000002">
    <property type="protein sequence ID" value="MBD0850420.1"/>
    <property type="molecule type" value="Genomic_DNA"/>
</dbReference>
<dbReference type="SUPFAM" id="SSF51658">
    <property type="entry name" value="Xylose isomerase-like"/>
    <property type="match status" value="1"/>
</dbReference>
<comment type="caution">
    <text evidence="2">The sequence shown here is derived from an EMBL/GenBank/DDBJ whole genome shotgun (WGS) entry which is preliminary data.</text>
</comment>
<evidence type="ECO:0000259" key="1">
    <source>
        <dbReference type="Pfam" id="PF01261"/>
    </source>
</evidence>
<gene>
    <name evidence="2" type="ORF">HPE63_07045</name>
</gene>
<name>A0ABR7V9S7_9FLAO</name>
<evidence type="ECO:0000313" key="2">
    <source>
        <dbReference type="EMBL" id="MBD0850420.1"/>
    </source>
</evidence>
<dbReference type="RefSeq" id="WP_188313548.1">
    <property type="nucleotide sequence ID" value="NZ_JABTCG010000002.1"/>
</dbReference>
<dbReference type="InterPro" id="IPR013022">
    <property type="entry name" value="Xyl_isomerase-like_TIM-brl"/>
</dbReference>
<feature type="domain" description="Xylose isomerase-like TIM barrel" evidence="1">
    <location>
        <begin position="75"/>
        <end position="318"/>
    </location>
</feature>
<keyword evidence="2" id="KW-0413">Isomerase</keyword>
<accession>A0ABR7V9S7</accession>
<dbReference type="GO" id="GO:0016853">
    <property type="term" value="F:isomerase activity"/>
    <property type="evidence" value="ECO:0007669"/>
    <property type="project" value="UniProtKB-KW"/>
</dbReference>